<feature type="domain" description="NACHT" evidence="1">
    <location>
        <begin position="223"/>
        <end position="362"/>
    </location>
</feature>
<keyword evidence="4" id="KW-1185">Reference proteome</keyword>
<dbReference type="EMBL" id="JBHSDI010000001">
    <property type="protein sequence ID" value="MFC4257630.1"/>
    <property type="molecule type" value="Genomic_DNA"/>
</dbReference>
<dbReference type="InterPro" id="IPR027417">
    <property type="entry name" value="P-loop_NTPase"/>
</dbReference>
<accession>A0ABV8QBE1</accession>
<sequence length="764" mass="88439">MDTKKTERISKLKHEVNDLHPILEVLFKRLPQISNVEYTQGPQEMGADFVLTKVDETLGGEEYIGCVVKVGKIKQDHQEIVRQIEECEIKRKIEGGKKEIFLTEIWVITNENITGGAQEKIHHRFNNKNVKFISGERLVLLIDKHYPEYWKDVSVSTGEYLRTVQKKADELSIAGSVLGSNNEDHYIPQTLERVRPKKQLNKLRSRKTKFTIEQATAQHPFILVEAQMGTGKSTLLAEVARKLSDSETFNLTHELPVLITAKELLEKYHSNCTNLIAEVEKENEPLEDQKYTLLIDALDELKIPAGERIDFLEGVAQSINGRPNIKLIITTRNIDNPEQEAEIEKHYARFRLSYLTIAQVIGLVENYCKDKTIATKLSKDINKSQLFRKLPKTPISAILLAKLLNEHVQEIPSTMTELYEKYMELVIGRWDMSKGLQSQREYEVLLNVIINSATMIMENSLLDLPIGDVRSLFNQYVDDRNLKIEKEELFQKMLFKSEIFTFNEQRQTLRFRHRTFTEFFFAKGLNRDSTATISQEIYDLYWNTSYFFYLGLRRDCPEILEQINNIEFTNDRYELLKIFSHGSFLLAAYLTPYKQIEKSVTQSFSEAARLYDDVVNNRIESPLTALPSVQILCLFTSLLCENFSYEYFIPALEAHAEDLFTSPNKEDRDFAELFLTESVLITLKNQKAYDRLIKDYGKSIPVQIQAGIMEHSADENNDSPVVKKFVKNFKKRIKSNLGLRKYLIKMYESPVYDESQGIESKSAQ</sequence>
<dbReference type="PANTHER" id="PTHR46312">
    <property type="entry name" value="NACHT DOMAIN-CONTAINING PROTEIN"/>
    <property type="match status" value="1"/>
</dbReference>
<dbReference type="Pfam" id="PF22728">
    <property type="entry name" value="NCH1"/>
    <property type="match status" value="1"/>
</dbReference>
<dbReference type="InterPro" id="IPR054735">
    <property type="entry name" value="NCH1"/>
</dbReference>
<protein>
    <submittedName>
        <fullName evidence="3">NACHT domain-containing protein</fullName>
    </submittedName>
</protein>
<dbReference type="Pfam" id="PF05729">
    <property type="entry name" value="NACHT"/>
    <property type="match status" value="1"/>
</dbReference>
<dbReference type="InterPro" id="IPR007111">
    <property type="entry name" value="NACHT_NTPase"/>
</dbReference>
<dbReference type="Gene3D" id="3.40.50.300">
    <property type="entry name" value="P-loop containing nucleotide triphosphate hydrolases"/>
    <property type="match status" value="1"/>
</dbReference>
<evidence type="ECO:0000313" key="4">
    <source>
        <dbReference type="Proteomes" id="UP001595798"/>
    </source>
</evidence>
<name>A0ABV8QBE1_9GAMM</name>
<organism evidence="3 4">
    <name type="scientific">Marinobacter lacisalsi</name>
    <dbReference type="NCBI Taxonomy" id="475979"/>
    <lineage>
        <taxon>Bacteria</taxon>
        <taxon>Pseudomonadati</taxon>
        <taxon>Pseudomonadota</taxon>
        <taxon>Gammaproteobacteria</taxon>
        <taxon>Pseudomonadales</taxon>
        <taxon>Marinobacteraceae</taxon>
        <taxon>Marinobacter</taxon>
    </lineage>
</organism>
<feature type="domain" description="NACHT C-terminal Helical" evidence="2">
    <location>
        <begin position="583"/>
        <end position="752"/>
    </location>
</feature>
<dbReference type="SUPFAM" id="SSF52540">
    <property type="entry name" value="P-loop containing nucleoside triphosphate hydrolases"/>
    <property type="match status" value="1"/>
</dbReference>
<dbReference type="Proteomes" id="UP001595798">
    <property type="component" value="Unassembled WGS sequence"/>
</dbReference>
<reference evidence="4" key="1">
    <citation type="journal article" date="2019" name="Int. J. Syst. Evol. Microbiol.">
        <title>The Global Catalogue of Microorganisms (GCM) 10K type strain sequencing project: providing services to taxonomists for standard genome sequencing and annotation.</title>
        <authorList>
            <consortium name="The Broad Institute Genomics Platform"/>
            <consortium name="The Broad Institute Genome Sequencing Center for Infectious Disease"/>
            <person name="Wu L."/>
            <person name="Ma J."/>
        </authorList>
    </citation>
    <scope>NUCLEOTIDE SEQUENCE [LARGE SCALE GENOMIC DNA]</scope>
    <source>
        <strain evidence="4">CECT 7297</strain>
    </source>
</reference>
<evidence type="ECO:0000259" key="2">
    <source>
        <dbReference type="Pfam" id="PF22728"/>
    </source>
</evidence>
<dbReference type="PANTHER" id="PTHR46312:SF2">
    <property type="entry name" value="NUCLEOTIDE-BINDING OLIGOMERIZATION DOMAIN-CONTAINING PROTEIN 2-LIKE"/>
    <property type="match status" value="1"/>
</dbReference>
<evidence type="ECO:0000313" key="3">
    <source>
        <dbReference type="EMBL" id="MFC4257630.1"/>
    </source>
</evidence>
<dbReference type="RefSeq" id="WP_379884864.1">
    <property type="nucleotide sequence ID" value="NZ_JBHSDI010000001.1"/>
</dbReference>
<gene>
    <name evidence="3" type="ORF">ACFOZ5_01145</name>
</gene>
<evidence type="ECO:0000259" key="1">
    <source>
        <dbReference type="Pfam" id="PF05729"/>
    </source>
</evidence>
<proteinExistence type="predicted"/>
<comment type="caution">
    <text evidence="3">The sequence shown here is derived from an EMBL/GenBank/DDBJ whole genome shotgun (WGS) entry which is preliminary data.</text>
</comment>